<dbReference type="InterPro" id="IPR035994">
    <property type="entry name" value="Nucleoside_phosphorylase_sf"/>
</dbReference>
<keyword evidence="2" id="KW-1185">Reference proteome</keyword>
<proteinExistence type="predicted"/>
<accession>A0A1L9U8G1</accession>
<sequence>TGVAAQEMEAMSLMNNFPCVVIRSISDYVDTHKNDRWQPFATAAACAREFLAYVQPSTVNSEPVVKDVYQG</sequence>
<evidence type="ECO:0008006" key="3">
    <source>
        <dbReference type="Google" id="ProtNLM"/>
    </source>
</evidence>
<dbReference type="GeneID" id="93571083"/>
<dbReference type="InterPro" id="IPR053137">
    <property type="entry name" value="NLR-like"/>
</dbReference>
<dbReference type="AlphaFoldDB" id="A0A1L9U8G1"/>
<dbReference type="OMA" id="CADSHKN"/>
<evidence type="ECO:0000313" key="1">
    <source>
        <dbReference type="EMBL" id="OJJ67853.1"/>
    </source>
</evidence>
<gene>
    <name evidence="1" type="ORF">ASPBRDRAFT_134312</name>
</gene>
<protein>
    <recommendedName>
        <fullName evidence="3">Nucleoside phosphorylase domain-containing protein</fullName>
    </recommendedName>
</protein>
<dbReference type="PANTHER" id="PTHR46082">
    <property type="entry name" value="ATP/GTP-BINDING PROTEIN-RELATED"/>
    <property type="match status" value="1"/>
</dbReference>
<dbReference type="VEuPathDB" id="FungiDB:ASPBRDRAFT_134312"/>
<dbReference type="OrthoDB" id="1577640at2759"/>
<dbReference type="EMBL" id="KV878692">
    <property type="protein sequence ID" value="OJJ67853.1"/>
    <property type="molecule type" value="Genomic_DNA"/>
</dbReference>
<dbReference type="Proteomes" id="UP000184499">
    <property type="component" value="Unassembled WGS sequence"/>
</dbReference>
<reference evidence="2" key="1">
    <citation type="journal article" date="2017" name="Genome Biol.">
        <title>Comparative genomics reveals high biological diversity and specific adaptations in the industrially and medically important fungal genus Aspergillus.</title>
        <authorList>
            <person name="de Vries R.P."/>
            <person name="Riley R."/>
            <person name="Wiebenga A."/>
            <person name="Aguilar-Osorio G."/>
            <person name="Amillis S."/>
            <person name="Uchima C.A."/>
            <person name="Anderluh G."/>
            <person name="Asadollahi M."/>
            <person name="Askin M."/>
            <person name="Barry K."/>
            <person name="Battaglia E."/>
            <person name="Bayram O."/>
            <person name="Benocci T."/>
            <person name="Braus-Stromeyer S.A."/>
            <person name="Caldana C."/>
            <person name="Canovas D."/>
            <person name="Cerqueira G.C."/>
            <person name="Chen F."/>
            <person name="Chen W."/>
            <person name="Choi C."/>
            <person name="Clum A."/>
            <person name="Dos Santos R.A."/>
            <person name="Damasio A.R."/>
            <person name="Diallinas G."/>
            <person name="Emri T."/>
            <person name="Fekete E."/>
            <person name="Flipphi M."/>
            <person name="Freyberg S."/>
            <person name="Gallo A."/>
            <person name="Gournas C."/>
            <person name="Habgood R."/>
            <person name="Hainaut M."/>
            <person name="Harispe M.L."/>
            <person name="Henrissat B."/>
            <person name="Hilden K.S."/>
            <person name="Hope R."/>
            <person name="Hossain A."/>
            <person name="Karabika E."/>
            <person name="Karaffa L."/>
            <person name="Karanyi Z."/>
            <person name="Krasevec N."/>
            <person name="Kuo A."/>
            <person name="Kusch H."/>
            <person name="LaButti K."/>
            <person name="Lagendijk E.L."/>
            <person name="Lapidus A."/>
            <person name="Levasseur A."/>
            <person name="Lindquist E."/>
            <person name="Lipzen A."/>
            <person name="Logrieco A.F."/>
            <person name="MacCabe A."/>
            <person name="Maekelae M.R."/>
            <person name="Malavazi I."/>
            <person name="Melin P."/>
            <person name="Meyer V."/>
            <person name="Mielnichuk N."/>
            <person name="Miskei M."/>
            <person name="Molnar A.P."/>
            <person name="Mule G."/>
            <person name="Ngan C.Y."/>
            <person name="Orejas M."/>
            <person name="Orosz E."/>
            <person name="Ouedraogo J.P."/>
            <person name="Overkamp K.M."/>
            <person name="Park H.-S."/>
            <person name="Perrone G."/>
            <person name="Piumi F."/>
            <person name="Punt P.J."/>
            <person name="Ram A.F."/>
            <person name="Ramon A."/>
            <person name="Rauscher S."/>
            <person name="Record E."/>
            <person name="Riano-Pachon D.M."/>
            <person name="Robert V."/>
            <person name="Roehrig J."/>
            <person name="Ruller R."/>
            <person name="Salamov A."/>
            <person name="Salih N.S."/>
            <person name="Samson R.A."/>
            <person name="Sandor E."/>
            <person name="Sanguinetti M."/>
            <person name="Schuetze T."/>
            <person name="Sepcic K."/>
            <person name="Shelest E."/>
            <person name="Sherlock G."/>
            <person name="Sophianopoulou V."/>
            <person name="Squina F.M."/>
            <person name="Sun H."/>
            <person name="Susca A."/>
            <person name="Todd R.B."/>
            <person name="Tsang A."/>
            <person name="Unkles S.E."/>
            <person name="van de Wiele N."/>
            <person name="van Rossen-Uffink D."/>
            <person name="Oliveira J.V."/>
            <person name="Vesth T.C."/>
            <person name="Visser J."/>
            <person name="Yu J.-H."/>
            <person name="Zhou M."/>
            <person name="Andersen M.R."/>
            <person name="Archer D.B."/>
            <person name="Baker S.E."/>
            <person name="Benoit I."/>
            <person name="Brakhage A.A."/>
            <person name="Braus G.H."/>
            <person name="Fischer R."/>
            <person name="Frisvad J.C."/>
            <person name="Goldman G.H."/>
            <person name="Houbraken J."/>
            <person name="Oakley B."/>
            <person name="Pocsi I."/>
            <person name="Scazzocchio C."/>
            <person name="Seiboth B."/>
            <person name="vanKuyk P.A."/>
            <person name="Wortman J."/>
            <person name="Dyer P.S."/>
            <person name="Grigoriev I.V."/>
        </authorList>
    </citation>
    <scope>NUCLEOTIDE SEQUENCE [LARGE SCALE GENOMIC DNA]</scope>
    <source>
        <strain evidence="2">CBS 101740 / IMI 381727 / IBT 21946</strain>
    </source>
</reference>
<dbReference type="PANTHER" id="PTHR46082:SF11">
    <property type="entry name" value="AAA+ ATPASE DOMAIN-CONTAINING PROTEIN-RELATED"/>
    <property type="match status" value="1"/>
</dbReference>
<name>A0A1L9U8G1_ASPBC</name>
<dbReference type="GO" id="GO:0009116">
    <property type="term" value="P:nucleoside metabolic process"/>
    <property type="evidence" value="ECO:0007669"/>
    <property type="project" value="InterPro"/>
</dbReference>
<dbReference type="RefSeq" id="XP_067475102.1">
    <property type="nucleotide sequence ID" value="XM_067618595.1"/>
</dbReference>
<dbReference type="Gene3D" id="3.40.50.1580">
    <property type="entry name" value="Nucleoside phosphorylase domain"/>
    <property type="match status" value="1"/>
</dbReference>
<dbReference type="GO" id="GO:0003824">
    <property type="term" value="F:catalytic activity"/>
    <property type="evidence" value="ECO:0007669"/>
    <property type="project" value="InterPro"/>
</dbReference>
<evidence type="ECO:0000313" key="2">
    <source>
        <dbReference type="Proteomes" id="UP000184499"/>
    </source>
</evidence>
<dbReference type="STRING" id="767769.A0A1L9U8G1"/>
<dbReference type="SUPFAM" id="SSF53167">
    <property type="entry name" value="Purine and uridine phosphorylases"/>
    <property type="match status" value="1"/>
</dbReference>
<organism evidence="1 2">
    <name type="scientific">Aspergillus brasiliensis (strain CBS 101740 / IMI 381727 / IBT 21946)</name>
    <dbReference type="NCBI Taxonomy" id="767769"/>
    <lineage>
        <taxon>Eukaryota</taxon>
        <taxon>Fungi</taxon>
        <taxon>Dikarya</taxon>
        <taxon>Ascomycota</taxon>
        <taxon>Pezizomycotina</taxon>
        <taxon>Eurotiomycetes</taxon>
        <taxon>Eurotiomycetidae</taxon>
        <taxon>Eurotiales</taxon>
        <taxon>Aspergillaceae</taxon>
        <taxon>Aspergillus</taxon>
        <taxon>Aspergillus subgen. Circumdati</taxon>
    </lineage>
</organism>
<feature type="non-terminal residue" evidence="1">
    <location>
        <position position="1"/>
    </location>
</feature>